<organism evidence="1 2">
    <name type="scientific">Candidatus Gottesmanbacteria bacterium GW2011_GWC2_39_8</name>
    <dbReference type="NCBI Taxonomy" id="1618450"/>
    <lineage>
        <taxon>Bacteria</taxon>
        <taxon>Candidatus Gottesmaniibacteriota</taxon>
    </lineage>
</organism>
<dbReference type="EMBL" id="LBXN01000016">
    <property type="protein sequence ID" value="KKR33479.1"/>
    <property type="molecule type" value="Genomic_DNA"/>
</dbReference>
<reference evidence="1 2" key="1">
    <citation type="journal article" date="2015" name="Nature">
        <title>rRNA introns, odd ribosomes, and small enigmatic genomes across a large radiation of phyla.</title>
        <authorList>
            <person name="Brown C.T."/>
            <person name="Hug L.A."/>
            <person name="Thomas B.C."/>
            <person name="Sharon I."/>
            <person name="Castelle C.J."/>
            <person name="Singh A."/>
            <person name="Wilkins M.J."/>
            <person name="Williams K.H."/>
            <person name="Banfield J.F."/>
        </authorList>
    </citation>
    <scope>NUCLEOTIDE SEQUENCE [LARGE SCALE GENOMIC DNA]</scope>
</reference>
<evidence type="ECO:0000313" key="1">
    <source>
        <dbReference type="EMBL" id="KKR33479.1"/>
    </source>
</evidence>
<protein>
    <submittedName>
        <fullName evidence="1">Uncharacterized protein</fullName>
    </submittedName>
</protein>
<dbReference type="AlphaFoldDB" id="A0A0G0PZD1"/>
<sequence length="69" mass="7935">MSPSKKARYLLLDSCIIEYLLDQYIHDPITCLLLSWSSKIFDLSISEITYSELIDGARPRKREKSDPAS</sequence>
<gene>
    <name evidence="1" type="ORF">UT63_C0016G0018</name>
</gene>
<name>A0A0G0PZD1_9BACT</name>
<dbReference type="Proteomes" id="UP000034539">
    <property type="component" value="Unassembled WGS sequence"/>
</dbReference>
<accession>A0A0G0PZD1</accession>
<comment type="caution">
    <text evidence="1">The sequence shown here is derived from an EMBL/GenBank/DDBJ whole genome shotgun (WGS) entry which is preliminary data.</text>
</comment>
<evidence type="ECO:0000313" key="2">
    <source>
        <dbReference type="Proteomes" id="UP000034539"/>
    </source>
</evidence>
<proteinExistence type="predicted"/>